<dbReference type="PANTHER" id="PTHR33204">
    <property type="entry name" value="TRANSCRIPTIONAL REGULATOR, MARR FAMILY"/>
    <property type="match status" value="1"/>
</dbReference>
<gene>
    <name evidence="5" type="ORF">NCCP691_39580</name>
</gene>
<evidence type="ECO:0000313" key="5">
    <source>
        <dbReference type="EMBL" id="GIZ53944.1"/>
    </source>
</evidence>
<dbReference type="Pfam" id="PF01638">
    <property type="entry name" value="HxlR"/>
    <property type="match status" value="1"/>
</dbReference>
<feature type="domain" description="HTH hxlR-type" evidence="4">
    <location>
        <begin position="21"/>
        <end position="114"/>
    </location>
</feature>
<dbReference type="Gene3D" id="1.10.10.10">
    <property type="entry name" value="Winged helix-like DNA-binding domain superfamily/Winged helix DNA-binding domain"/>
    <property type="match status" value="1"/>
</dbReference>
<protein>
    <recommendedName>
        <fullName evidence="4">HTH hxlR-type domain-containing protein</fullName>
    </recommendedName>
</protein>
<keyword evidence="3" id="KW-0804">Transcription</keyword>
<name>A0ABQ4QB88_9BURK</name>
<evidence type="ECO:0000256" key="1">
    <source>
        <dbReference type="ARBA" id="ARBA00023015"/>
    </source>
</evidence>
<dbReference type="InterPro" id="IPR036390">
    <property type="entry name" value="WH_DNA-bd_sf"/>
</dbReference>
<dbReference type="SUPFAM" id="SSF46785">
    <property type="entry name" value="Winged helix' DNA-binding domain"/>
    <property type="match status" value="1"/>
</dbReference>
<dbReference type="PANTHER" id="PTHR33204:SF37">
    <property type="entry name" value="HTH-TYPE TRANSCRIPTIONAL REGULATOR YODB"/>
    <property type="match status" value="1"/>
</dbReference>
<keyword evidence="2" id="KW-0238">DNA-binding</keyword>
<evidence type="ECO:0000256" key="3">
    <source>
        <dbReference type="ARBA" id="ARBA00023163"/>
    </source>
</evidence>
<keyword evidence="6" id="KW-1185">Reference proteome</keyword>
<evidence type="ECO:0000259" key="4">
    <source>
        <dbReference type="PROSITE" id="PS51118"/>
    </source>
</evidence>
<proteinExistence type="predicted"/>
<dbReference type="EMBL" id="BPMK01000022">
    <property type="protein sequence ID" value="GIZ53944.1"/>
    <property type="molecule type" value="Genomic_DNA"/>
</dbReference>
<comment type="caution">
    <text evidence="5">The sequence shown here is derived from an EMBL/GenBank/DDBJ whole genome shotgun (WGS) entry which is preliminary data.</text>
</comment>
<evidence type="ECO:0000313" key="6">
    <source>
        <dbReference type="Proteomes" id="UP000887222"/>
    </source>
</evidence>
<dbReference type="InterPro" id="IPR002577">
    <property type="entry name" value="HTH_HxlR"/>
</dbReference>
<accession>A0ABQ4QB88</accession>
<reference evidence="5 6" key="1">
    <citation type="journal article" date="2022" name="Int. J. Syst. Evol. Microbiol.">
        <title>Noviherbaspirillum aridicola sp. nov., isolated from an arid soil in Pakistan.</title>
        <authorList>
            <person name="Khan I.U."/>
            <person name="Saqib M."/>
            <person name="Amin A."/>
            <person name="Hussain F."/>
            <person name="Li L."/>
            <person name="Liu Y.H."/>
            <person name="Fang B.Z."/>
            <person name="Ahmed I."/>
            <person name="Li W.J."/>
        </authorList>
    </citation>
    <scope>NUCLEOTIDE SEQUENCE [LARGE SCALE GENOMIC DNA]</scope>
    <source>
        <strain evidence="5 6">NCCP-691</strain>
    </source>
</reference>
<evidence type="ECO:0000256" key="2">
    <source>
        <dbReference type="ARBA" id="ARBA00023125"/>
    </source>
</evidence>
<dbReference type="Proteomes" id="UP000887222">
    <property type="component" value="Unassembled WGS sequence"/>
</dbReference>
<dbReference type="PROSITE" id="PS51118">
    <property type="entry name" value="HTH_HXLR"/>
    <property type="match status" value="1"/>
</dbReference>
<dbReference type="RefSeq" id="WP_238482519.1">
    <property type="nucleotide sequence ID" value="NZ_BPMK01000022.1"/>
</dbReference>
<sequence length="130" mass="14632">MPTKKKVIEPGSPVRNSSSGQPVMVVLDLLGRRWSLRILWELRGGERQSFRALQERCQITSPNVLSARLKELRHARVVDLEEGGGYGLTENGRRLLQAMHPLALWAEDWAVDIGREDLAHLLRMAGGKVK</sequence>
<organism evidence="5 6">
    <name type="scientific">Noviherbaspirillum aridicola</name>
    <dbReference type="NCBI Taxonomy" id="2849687"/>
    <lineage>
        <taxon>Bacteria</taxon>
        <taxon>Pseudomonadati</taxon>
        <taxon>Pseudomonadota</taxon>
        <taxon>Betaproteobacteria</taxon>
        <taxon>Burkholderiales</taxon>
        <taxon>Oxalobacteraceae</taxon>
        <taxon>Noviherbaspirillum</taxon>
    </lineage>
</organism>
<keyword evidence="1" id="KW-0805">Transcription regulation</keyword>
<dbReference type="InterPro" id="IPR036388">
    <property type="entry name" value="WH-like_DNA-bd_sf"/>
</dbReference>